<organism evidence="2 3">
    <name type="scientific">Thiothrix litoralis</name>
    <dbReference type="NCBI Taxonomy" id="2891210"/>
    <lineage>
        <taxon>Bacteria</taxon>
        <taxon>Pseudomonadati</taxon>
        <taxon>Pseudomonadota</taxon>
        <taxon>Gammaproteobacteria</taxon>
        <taxon>Thiotrichales</taxon>
        <taxon>Thiotrichaceae</taxon>
        <taxon>Thiothrix</taxon>
    </lineage>
</organism>
<protein>
    <submittedName>
        <fullName evidence="2">Uncharacterized protein</fullName>
    </submittedName>
</protein>
<sequence length="73" mass="8076">MAKVFDNLYPQLLEFSNLYAAWQKAAKGKRRSLFAKPVPLRTAGRGRMQYAPTEGGSRRGVLHTPSSAVRKAA</sequence>
<proteinExistence type="predicted"/>
<evidence type="ECO:0000313" key="2">
    <source>
        <dbReference type="EMBL" id="QTR47090.1"/>
    </source>
</evidence>
<evidence type="ECO:0000313" key="3">
    <source>
        <dbReference type="Proteomes" id="UP000672039"/>
    </source>
</evidence>
<feature type="region of interest" description="Disordered" evidence="1">
    <location>
        <begin position="44"/>
        <end position="73"/>
    </location>
</feature>
<evidence type="ECO:0000256" key="1">
    <source>
        <dbReference type="SAM" id="MobiDB-lite"/>
    </source>
</evidence>
<gene>
    <name evidence="2" type="ORF">J9253_03870</name>
</gene>
<dbReference type="Proteomes" id="UP000672039">
    <property type="component" value="Chromosome"/>
</dbReference>
<reference evidence="2 3" key="1">
    <citation type="submission" date="2021-04" db="EMBL/GenBank/DDBJ databases">
        <title>Genomics, taxonomy and metabolism of representatives of sulfur bacteria of the genus Thiothrix: Thiothrix fructosivorans QT, Thiothrix unzii A1T and three new species, Thiothrix subterranea sp. nov., Thiothrix litoralis sp. nov. and 'Candidatus Thiothrix anitrata' sp. nov.</title>
        <authorList>
            <person name="Ravin N.V."/>
            <person name="Smolyakov D."/>
            <person name="Rudenko T.S."/>
            <person name="Mardanov A.V."/>
            <person name="Beletsky A.V."/>
            <person name="Markov N.D."/>
            <person name="Fomenkov A.I."/>
            <person name="Roberts R.J."/>
            <person name="Karnachuk O.V."/>
            <person name="Novikov A."/>
            <person name="Grabovich M.Y."/>
        </authorList>
    </citation>
    <scope>NUCLEOTIDE SEQUENCE [LARGE SCALE GENOMIC DNA]</scope>
    <source>
        <strain evidence="2 3">AS</strain>
    </source>
</reference>
<accession>A0ABX7WU07</accession>
<keyword evidence="3" id="KW-1185">Reference proteome</keyword>
<dbReference type="RefSeq" id="WP_210223387.1">
    <property type="nucleotide sequence ID" value="NZ_CP072801.1"/>
</dbReference>
<name>A0ABX7WU07_9GAMM</name>
<dbReference type="EMBL" id="CP072801">
    <property type="protein sequence ID" value="QTR47090.1"/>
    <property type="molecule type" value="Genomic_DNA"/>
</dbReference>